<dbReference type="RefSeq" id="WP_338394805.1">
    <property type="nucleotide sequence ID" value="NZ_AP025315.1"/>
</dbReference>
<dbReference type="InterPro" id="IPR052574">
    <property type="entry name" value="CDIRP"/>
</dbReference>
<reference evidence="3 4" key="1">
    <citation type="submission" date="2021-12" db="EMBL/GenBank/DDBJ databases">
        <title>Genome sequencing of bacteria with rrn-lacking chromosome and rrn-plasmid.</title>
        <authorList>
            <person name="Anda M."/>
            <person name="Iwasaki W."/>
        </authorList>
    </citation>
    <scope>NUCLEOTIDE SEQUENCE [LARGE SCALE GENOMIC DNA]</scope>
    <source>
        <strain evidence="3 4">DSM 100852</strain>
        <plasmid evidence="3 4">pFA1</plasmid>
    </source>
</reference>
<dbReference type="AlphaFoldDB" id="A0AAU9CR96"/>
<dbReference type="Gene3D" id="3.80.10.10">
    <property type="entry name" value="Ribonuclease Inhibitor"/>
    <property type="match status" value="4"/>
</dbReference>
<evidence type="ECO:0000313" key="4">
    <source>
        <dbReference type="Proteomes" id="UP001348817"/>
    </source>
</evidence>
<dbReference type="InterPro" id="IPR032675">
    <property type="entry name" value="LRR_dom_sf"/>
</dbReference>
<dbReference type="InterPro" id="IPR001611">
    <property type="entry name" value="Leu-rich_rpt"/>
</dbReference>
<keyword evidence="2" id="KW-0677">Repeat</keyword>
<organism evidence="3 4">
    <name type="scientific">Fulvitalea axinellae</name>
    <dbReference type="NCBI Taxonomy" id="1182444"/>
    <lineage>
        <taxon>Bacteria</taxon>
        <taxon>Pseudomonadati</taxon>
        <taxon>Bacteroidota</taxon>
        <taxon>Cytophagia</taxon>
        <taxon>Cytophagales</taxon>
        <taxon>Persicobacteraceae</taxon>
        <taxon>Fulvitalea</taxon>
    </lineage>
</organism>
<keyword evidence="3" id="KW-0614">Plasmid</keyword>
<dbReference type="Pfam" id="PF12799">
    <property type="entry name" value="LRR_4"/>
    <property type="match status" value="2"/>
</dbReference>
<evidence type="ECO:0000256" key="2">
    <source>
        <dbReference type="ARBA" id="ARBA00022737"/>
    </source>
</evidence>
<dbReference type="PANTHER" id="PTHR47566:SF1">
    <property type="entry name" value="PROTEIN NUD1"/>
    <property type="match status" value="1"/>
</dbReference>
<dbReference type="KEGG" id="fax:FUAX_41180"/>
<dbReference type="PANTHER" id="PTHR47566">
    <property type="match status" value="1"/>
</dbReference>
<name>A0AAU9CR96_9BACT</name>
<accession>A0AAU9CR96</accession>
<keyword evidence="1" id="KW-0433">Leucine-rich repeat</keyword>
<evidence type="ECO:0000313" key="3">
    <source>
        <dbReference type="EMBL" id="BDD11686.1"/>
    </source>
</evidence>
<sequence>MRKDSIDPINNAIKKIEEALQITLEEDNSELVQEHTYKCYSDRRIDNLSFSNLTFENFDALAPVFRMVNHLKFVNCTIKNVSELLKLRYVNHLTLDGVTLEDIYSPDVTPADTRKCHFQVVDFINMDVKHISCIRSISKNLEYLHFTNCRLWNFYELNLLPKLYSLNLTNVFIHKSPDDIIHKTDLGTTFLSFHEMEINDFNFFLPIVGNAKIMDLYASAVKSLEGILNFPKLEMLNIDVATTVEVMTPPRETKPYRLKECSIDNIESEDDDMESINRPVFDLRTLASISPNIGGLKLDQYHLSNLDFLEQFIQLDTLEIKQSKVDFNDFLPVAHQIINLDLDTCKLKNTASLKHYKRLELIEVRDGYFHGKEIKTLNKLKRLLPLKNHLKKLCIWENDIKGIKHIEKFTALESLLLLDASVRNTERIFSMPSLKRLNISIENKQKCTFNLKGIRNIEWLVVHADKKVKLKGLKHLKRLERLELEEYKSSARNIHRLKALKYFKCNSVTDINKVGTIKTLQTLVLDISEEYNVKGLEQFPNLEYLSIRGGGEISLGKMEKLKVLDMEGGYPEKMDFLTNLPNLEKLDLGLNGFKEVPNLETLTNLRVLSLAENSIENIEGLQHLKRLEQLNLFCNDISDIRILNTLPNLKEVNLAGNPIALEKKDIKAQLKKTEIAIFYSLPYVPFRIWKNDYFNV</sequence>
<dbReference type="EMBL" id="AP025315">
    <property type="protein sequence ID" value="BDD11686.1"/>
    <property type="molecule type" value="Genomic_DNA"/>
</dbReference>
<dbReference type="InterPro" id="IPR025875">
    <property type="entry name" value="Leu-rich_rpt_4"/>
</dbReference>
<gene>
    <name evidence="3" type="ORF">FUAX_41180</name>
</gene>
<protein>
    <recommendedName>
        <fullName evidence="5">Leucine-rich repeat domain-containing protein</fullName>
    </recommendedName>
</protein>
<dbReference type="PROSITE" id="PS51450">
    <property type="entry name" value="LRR"/>
    <property type="match status" value="3"/>
</dbReference>
<dbReference type="SUPFAM" id="SSF52058">
    <property type="entry name" value="L domain-like"/>
    <property type="match status" value="2"/>
</dbReference>
<evidence type="ECO:0008006" key="5">
    <source>
        <dbReference type="Google" id="ProtNLM"/>
    </source>
</evidence>
<geneLocation type="plasmid" evidence="3 4">
    <name>pFA1</name>
</geneLocation>
<dbReference type="SMART" id="SM00365">
    <property type="entry name" value="LRR_SD22"/>
    <property type="match status" value="2"/>
</dbReference>
<keyword evidence="4" id="KW-1185">Reference proteome</keyword>
<evidence type="ECO:0000256" key="1">
    <source>
        <dbReference type="ARBA" id="ARBA00022614"/>
    </source>
</evidence>
<dbReference type="Proteomes" id="UP001348817">
    <property type="component" value="Plasmid pFA1"/>
</dbReference>
<dbReference type="GO" id="GO:0035591">
    <property type="term" value="F:signaling adaptor activity"/>
    <property type="evidence" value="ECO:0007669"/>
    <property type="project" value="TreeGrafter"/>
</dbReference>
<proteinExistence type="predicted"/>